<gene>
    <name evidence="1" type="ORF">G5I_03904</name>
</gene>
<proteinExistence type="predicted"/>
<keyword evidence="2" id="KW-1185">Reference proteome</keyword>
<dbReference type="InParanoid" id="F4WE73"/>
<dbReference type="Proteomes" id="UP000007755">
    <property type="component" value="Unassembled WGS sequence"/>
</dbReference>
<evidence type="ECO:0000313" key="2">
    <source>
        <dbReference type="Proteomes" id="UP000007755"/>
    </source>
</evidence>
<organism evidence="2">
    <name type="scientific">Acromyrmex echinatior</name>
    <name type="common">Panamanian leafcutter ant</name>
    <name type="synonym">Acromyrmex octospinosus echinatior</name>
    <dbReference type="NCBI Taxonomy" id="103372"/>
    <lineage>
        <taxon>Eukaryota</taxon>
        <taxon>Metazoa</taxon>
        <taxon>Ecdysozoa</taxon>
        <taxon>Arthropoda</taxon>
        <taxon>Hexapoda</taxon>
        <taxon>Insecta</taxon>
        <taxon>Pterygota</taxon>
        <taxon>Neoptera</taxon>
        <taxon>Endopterygota</taxon>
        <taxon>Hymenoptera</taxon>
        <taxon>Apocrita</taxon>
        <taxon>Aculeata</taxon>
        <taxon>Formicoidea</taxon>
        <taxon>Formicidae</taxon>
        <taxon>Myrmicinae</taxon>
        <taxon>Acromyrmex</taxon>
    </lineage>
</organism>
<dbReference type="EMBL" id="GL888102">
    <property type="protein sequence ID" value="EGI67511.1"/>
    <property type="molecule type" value="Genomic_DNA"/>
</dbReference>
<name>F4WE73_ACREC</name>
<reference evidence="1" key="1">
    <citation type="submission" date="2011-02" db="EMBL/GenBank/DDBJ databases">
        <title>The genome of the leaf-cutting ant Acromyrmex echinatior suggests key adaptations to social evolution and fungus farming.</title>
        <authorList>
            <person name="Nygaard S."/>
            <person name="Zhang G."/>
        </authorList>
    </citation>
    <scope>NUCLEOTIDE SEQUENCE</scope>
</reference>
<protein>
    <submittedName>
        <fullName evidence="1">Uncharacterized protein</fullName>
    </submittedName>
</protein>
<dbReference type="AlphaFoldDB" id="F4WE73"/>
<evidence type="ECO:0000313" key="1">
    <source>
        <dbReference type="EMBL" id="EGI67511.1"/>
    </source>
</evidence>
<accession>F4WE73</accession>
<sequence length="122" mass="13746">MILVHTIVDHDDRLRLRSPAFSILPQILWRSGQGEFICAEILLRDMQRYTIAVPAKVIESDIHERSNELASLAARGVFRVSDGKVSNKKGNEFLGQLSHVRPKKHEAPHRLDRSIVSLAAAE</sequence>